<dbReference type="RefSeq" id="WP_158866573.1">
    <property type="nucleotide sequence ID" value="NZ_CP046401.1"/>
</dbReference>
<evidence type="ECO:0000313" key="2">
    <source>
        <dbReference type="EMBL" id="QGY44416.1"/>
    </source>
</evidence>
<dbReference type="Gene3D" id="3.40.50.150">
    <property type="entry name" value="Vaccinia Virus protein VP39"/>
    <property type="match status" value="1"/>
</dbReference>
<keyword evidence="2" id="KW-0489">Methyltransferase</keyword>
<accession>A0A6I6JN81</accession>
<proteinExistence type="predicted"/>
<dbReference type="InterPro" id="IPR029063">
    <property type="entry name" value="SAM-dependent_MTases_sf"/>
</dbReference>
<dbReference type="PANTHER" id="PTHR43591:SF24">
    <property type="entry name" value="2-METHOXY-6-POLYPRENYL-1,4-BENZOQUINOL METHYLASE, MITOCHONDRIAL"/>
    <property type="match status" value="1"/>
</dbReference>
<dbReference type="EMBL" id="CP046401">
    <property type="protein sequence ID" value="QGY44416.1"/>
    <property type="molecule type" value="Genomic_DNA"/>
</dbReference>
<sequence length="234" mass="27530">MEALRNFFYDKKVEKVLDIGTGTGKFIEVLKKSFSEAEFFGVDPDENSLKEAKECFPDIVFQKMGAEELYFENDYFDVVSLSMALHHLPKVKRGLKEIKRVVKPQGWIIINELFSDNLNPAQEVQKMYHHFRSRIDRLTGVSHRETFRKEEILQIIRQAGISIQFFFEHKREVNLIEEKGALDKMTEKMKQKLETISERPEFEEMQSQIEEFREKALEFGFQPATNVVIVGRKK</sequence>
<dbReference type="Proteomes" id="UP000428260">
    <property type="component" value="Chromosome"/>
</dbReference>
<dbReference type="KEGG" id="mcos:GM418_12325"/>
<dbReference type="InterPro" id="IPR013216">
    <property type="entry name" value="Methyltransf_11"/>
</dbReference>
<evidence type="ECO:0000313" key="3">
    <source>
        <dbReference type="Proteomes" id="UP000428260"/>
    </source>
</evidence>
<feature type="domain" description="Methyltransferase type 11" evidence="1">
    <location>
        <begin position="17"/>
        <end position="110"/>
    </location>
</feature>
<gene>
    <name evidence="2" type="ORF">GM418_12325</name>
</gene>
<dbReference type="SUPFAM" id="SSF53335">
    <property type="entry name" value="S-adenosyl-L-methionine-dependent methyltransferases"/>
    <property type="match status" value="1"/>
</dbReference>
<reference evidence="2 3" key="1">
    <citation type="submission" date="2019-11" db="EMBL/GenBank/DDBJ databases">
        <authorList>
            <person name="Zheng R.K."/>
            <person name="Sun C.M."/>
        </authorList>
    </citation>
    <scope>NUCLEOTIDE SEQUENCE [LARGE SCALE GENOMIC DNA]</scope>
    <source>
        <strain evidence="2 3">WC007</strain>
    </source>
</reference>
<evidence type="ECO:0000259" key="1">
    <source>
        <dbReference type="Pfam" id="PF08241"/>
    </source>
</evidence>
<dbReference type="Pfam" id="PF08241">
    <property type="entry name" value="Methyltransf_11"/>
    <property type="match status" value="1"/>
</dbReference>
<keyword evidence="3" id="KW-1185">Reference proteome</keyword>
<dbReference type="GO" id="GO:0032259">
    <property type="term" value="P:methylation"/>
    <property type="evidence" value="ECO:0007669"/>
    <property type="project" value="UniProtKB-KW"/>
</dbReference>
<keyword evidence="2" id="KW-0808">Transferase</keyword>
<name>A0A6I6JN81_9BACT</name>
<protein>
    <submittedName>
        <fullName evidence="2">Methyltransferase domain-containing protein</fullName>
    </submittedName>
</protein>
<dbReference type="GO" id="GO:0008757">
    <property type="term" value="F:S-adenosylmethionine-dependent methyltransferase activity"/>
    <property type="evidence" value="ECO:0007669"/>
    <property type="project" value="InterPro"/>
</dbReference>
<dbReference type="PANTHER" id="PTHR43591">
    <property type="entry name" value="METHYLTRANSFERASE"/>
    <property type="match status" value="1"/>
</dbReference>
<dbReference type="AlphaFoldDB" id="A0A6I6JN81"/>
<dbReference type="CDD" id="cd02440">
    <property type="entry name" value="AdoMet_MTases"/>
    <property type="match status" value="1"/>
</dbReference>
<organism evidence="2 3">
    <name type="scientific">Maribellus comscasis</name>
    <dbReference type="NCBI Taxonomy" id="2681766"/>
    <lineage>
        <taxon>Bacteria</taxon>
        <taxon>Pseudomonadati</taxon>
        <taxon>Bacteroidota</taxon>
        <taxon>Bacteroidia</taxon>
        <taxon>Marinilabiliales</taxon>
        <taxon>Prolixibacteraceae</taxon>
        <taxon>Maribellus</taxon>
    </lineage>
</organism>